<accession>A0A0N5B1N6</accession>
<dbReference type="GO" id="GO:0006313">
    <property type="term" value="P:DNA transposition"/>
    <property type="evidence" value="ECO:0007669"/>
    <property type="project" value="InterPro"/>
</dbReference>
<dbReference type="Proteomes" id="UP000046393">
    <property type="component" value="Unplaced"/>
</dbReference>
<sequence>MVNYNRLAGKLKEDLAVFSQKISKGMKCPVKKFILQMLYGILESNKVHLSEIARSLEESINLKKTIDRLSKNLSSFDGKENIMENYIQLVKKEINEKSSVIVIDNSDITKPYSKKMEALSDVRDGSTGGIKKGYLTIEAAVLSKGSKMPLPVYEKVFSVAEKTFLSETDENLKCLHYLSANFRKTCVRTLDRGFDAKDYYRYFLDRDEKFIIRVKKNRHIIYKNKTCNIMDVAKKYKGNYCMDFMDKRGKKIQCKISYIPVKLCAFPQKDLVLVAVYGFGKNPMLLLTNMEIHKTSQKKELCIIVTKVYLMRWRIEEYFRFKNHQFNFEDLRVMSLNSIRNLNFFATLAVGYLGIFYSENNGSPFMDRVFECSKRIYKIPKFVFYAMGYAFELIFSKTSSGIMNYFRKEVPLCCQFPSNHFKNGAC</sequence>
<dbReference type="Gene3D" id="3.90.350.10">
    <property type="entry name" value="Transposase Inhibitor Protein From Tn5, Chain A, domain 1"/>
    <property type="match status" value="1"/>
</dbReference>
<organism evidence="2 3">
    <name type="scientific">Syphacia muris</name>
    <dbReference type="NCBI Taxonomy" id="451379"/>
    <lineage>
        <taxon>Eukaryota</taxon>
        <taxon>Metazoa</taxon>
        <taxon>Ecdysozoa</taxon>
        <taxon>Nematoda</taxon>
        <taxon>Chromadorea</taxon>
        <taxon>Rhabditida</taxon>
        <taxon>Spirurina</taxon>
        <taxon>Oxyuridomorpha</taxon>
        <taxon>Oxyuroidea</taxon>
        <taxon>Oxyuridae</taxon>
        <taxon>Syphacia</taxon>
    </lineage>
</organism>
<feature type="domain" description="Transposase IS4-like" evidence="1">
    <location>
        <begin position="181"/>
        <end position="349"/>
    </location>
</feature>
<dbReference type="WBParaSite" id="SMUV_0001120501-mRNA-1">
    <property type="protein sequence ID" value="SMUV_0001120501-mRNA-1"/>
    <property type="gene ID" value="SMUV_0001120501"/>
</dbReference>
<dbReference type="AlphaFoldDB" id="A0A0N5B1N6"/>
<dbReference type="GO" id="GO:0003677">
    <property type="term" value="F:DNA binding"/>
    <property type="evidence" value="ECO:0007669"/>
    <property type="project" value="InterPro"/>
</dbReference>
<proteinExistence type="predicted"/>
<name>A0A0N5B1N6_9BILA</name>
<evidence type="ECO:0000259" key="1">
    <source>
        <dbReference type="Pfam" id="PF01609"/>
    </source>
</evidence>
<dbReference type="SUPFAM" id="SSF53098">
    <property type="entry name" value="Ribonuclease H-like"/>
    <property type="match status" value="1"/>
</dbReference>
<dbReference type="InterPro" id="IPR002559">
    <property type="entry name" value="Transposase_11"/>
</dbReference>
<reference evidence="3" key="1">
    <citation type="submission" date="2017-02" db="UniProtKB">
        <authorList>
            <consortium name="WormBaseParasite"/>
        </authorList>
    </citation>
    <scope>IDENTIFICATION</scope>
</reference>
<evidence type="ECO:0000313" key="3">
    <source>
        <dbReference type="WBParaSite" id="SMUV_0001120501-mRNA-1"/>
    </source>
</evidence>
<protein>
    <submittedName>
        <fullName evidence="3">DDE_Tnp_1 domain-containing protein</fullName>
    </submittedName>
</protein>
<evidence type="ECO:0000313" key="2">
    <source>
        <dbReference type="Proteomes" id="UP000046393"/>
    </source>
</evidence>
<dbReference type="Pfam" id="PF01609">
    <property type="entry name" value="DDE_Tnp_1"/>
    <property type="match status" value="1"/>
</dbReference>
<dbReference type="InterPro" id="IPR012337">
    <property type="entry name" value="RNaseH-like_sf"/>
</dbReference>
<keyword evidence="2" id="KW-1185">Reference proteome</keyword>
<dbReference type="GO" id="GO:0004803">
    <property type="term" value="F:transposase activity"/>
    <property type="evidence" value="ECO:0007669"/>
    <property type="project" value="InterPro"/>
</dbReference>